<accession>Q11FP1</accession>
<reference evidence="2" key="1">
    <citation type="submission" date="2006-06" db="EMBL/GenBank/DDBJ databases">
        <title>Complete sequence of chromosome of Chelativorans sp. BNC1.</title>
        <authorList>
            <consortium name="US DOE Joint Genome Institute"/>
            <person name="Copeland A."/>
            <person name="Lucas S."/>
            <person name="Lapidus A."/>
            <person name="Barry K."/>
            <person name="Detter J.C."/>
            <person name="Glavina del Rio T."/>
            <person name="Hammon N."/>
            <person name="Israni S."/>
            <person name="Dalin E."/>
            <person name="Tice H."/>
            <person name="Pitluck S."/>
            <person name="Chertkov O."/>
            <person name="Brettin T."/>
            <person name="Bruce D."/>
            <person name="Han C."/>
            <person name="Tapia R."/>
            <person name="Gilna P."/>
            <person name="Schmutz J."/>
            <person name="Larimer F."/>
            <person name="Land M."/>
            <person name="Hauser L."/>
            <person name="Kyrpides N."/>
            <person name="Mikhailova N."/>
            <person name="Richardson P."/>
        </authorList>
    </citation>
    <scope>NUCLEOTIDE SEQUENCE</scope>
    <source>
        <strain evidence="2">BNC1</strain>
    </source>
</reference>
<dbReference type="InterPro" id="IPR042100">
    <property type="entry name" value="Bug_dom1"/>
</dbReference>
<dbReference type="PIRSF" id="PIRSF017082">
    <property type="entry name" value="YflP"/>
    <property type="match status" value="1"/>
</dbReference>
<dbReference type="STRING" id="266779.Meso_2399"/>
<name>Q11FP1_CHESB</name>
<dbReference type="SUPFAM" id="SSF53850">
    <property type="entry name" value="Periplasmic binding protein-like II"/>
    <property type="match status" value="1"/>
</dbReference>
<comment type="similarity">
    <text evidence="1">Belongs to the UPF0065 (bug) family.</text>
</comment>
<evidence type="ECO:0000313" key="2">
    <source>
        <dbReference type="EMBL" id="ABG63784.1"/>
    </source>
</evidence>
<dbReference type="Gene3D" id="3.40.190.150">
    <property type="entry name" value="Bordetella uptake gene, domain 1"/>
    <property type="match status" value="1"/>
</dbReference>
<dbReference type="HOGENOM" id="CLU_045683_1_2_5"/>
<gene>
    <name evidence="2" type="ordered locus">Meso_2399</name>
</gene>
<proteinExistence type="inferred from homology"/>
<sequence precursor="true">MKSILAGIAFFGLGFFALLGNGLAQDYPSRPITLVVPWPAGGGSDILMRLIAETARKELGQPVVVVNQPGSGGSLALREVADSEPDGYTMSMIATGFIAEQYGNPNAPTLDDYRVIALVGTDPAVIAAGGKTGISTLDELIAAAKAQPGALRNANDQPGGTSYVAASLMENVLGIDLTLVPYAGSAPVVQAIVVGEVQTATPSVTDLIAQHESGEVKILAVAGAERHFKAVDIPTFTELGYPLVTGTVRALVLPADTPDEVFDVLEAGIMKALNDETFRETAKASGFSINPLGGSEAEAFLEQMDESMYPVLQEAGLVKVRQK</sequence>
<dbReference type="AlphaFoldDB" id="Q11FP1"/>
<dbReference type="Gene3D" id="3.40.190.10">
    <property type="entry name" value="Periplasmic binding protein-like II"/>
    <property type="match status" value="1"/>
</dbReference>
<dbReference type="PANTHER" id="PTHR42928">
    <property type="entry name" value="TRICARBOXYLATE-BINDING PROTEIN"/>
    <property type="match status" value="1"/>
</dbReference>
<dbReference type="eggNOG" id="COG3181">
    <property type="taxonomic scope" value="Bacteria"/>
</dbReference>
<dbReference type="EMBL" id="CP000390">
    <property type="protein sequence ID" value="ABG63784.1"/>
    <property type="molecule type" value="Genomic_DNA"/>
</dbReference>
<dbReference type="Pfam" id="PF03401">
    <property type="entry name" value="TctC"/>
    <property type="match status" value="1"/>
</dbReference>
<dbReference type="CDD" id="cd07012">
    <property type="entry name" value="PBP2_Bug_TTT"/>
    <property type="match status" value="1"/>
</dbReference>
<dbReference type="PANTHER" id="PTHR42928:SF5">
    <property type="entry name" value="BLR1237 PROTEIN"/>
    <property type="match status" value="1"/>
</dbReference>
<organism evidence="2">
    <name type="scientific">Chelativorans sp. (strain BNC1)</name>
    <dbReference type="NCBI Taxonomy" id="266779"/>
    <lineage>
        <taxon>Bacteria</taxon>
        <taxon>Pseudomonadati</taxon>
        <taxon>Pseudomonadota</taxon>
        <taxon>Alphaproteobacteria</taxon>
        <taxon>Hyphomicrobiales</taxon>
        <taxon>Phyllobacteriaceae</taxon>
        <taxon>Chelativorans</taxon>
    </lineage>
</organism>
<dbReference type="InterPro" id="IPR005064">
    <property type="entry name" value="BUG"/>
</dbReference>
<protein>
    <submittedName>
        <fullName evidence="2">Uncharacterized protein UPF0065</fullName>
    </submittedName>
</protein>
<dbReference type="KEGG" id="mes:Meso_2399"/>
<dbReference type="OrthoDB" id="7243230at2"/>
<evidence type="ECO:0000256" key="1">
    <source>
        <dbReference type="ARBA" id="ARBA00006987"/>
    </source>
</evidence>